<dbReference type="PANTHER" id="PTHR30347">
    <property type="entry name" value="POTASSIUM CHANNEL RELATED"/>
    <property type="match status" value="1"/>
</dbReference>
<dbReference type="GO" id="GO:0005886">
    <property type="term" value="C:plasma membrane"/>
    <property type="evidence" value="ECO:0007669"/>
    <property type="project" value="UniProtKB-SubCell"/>
</dbReference>
<feature type="transmembrane region" description="Helical" evidence="8">
    <location>
        <begin position="489"/>
        <end position="512"/>
    </location>
</feature>
<evidence type="ECO:0000256" key="5">
    <source>
        <dbReference type="ARBA" id="ARBA00022989"/>
    </source>
</evidence>
<feature type="transmembrane region" description="Helical" evidence="8">
    <location>
        <begin position="518"/>
        <end position="547"/>
    </location>
</feature>
<feature type="coiled-coil region" evidence="7">
    <location>
        <begin position="206"/>
        <end position="261"/>
    </location>
</feature>
<dbReference type="Gene3D" id="2.30.30.60">
    <property type="match status" value="1"/>
</dbReference>
<keyword evidence="9" id="KW-0732">Signal</keyword>
<reference evidence="12" key="1">
    <citation type="journal article" date="2020" name="mSystems">
        <title>Genome- and Community-Level Interaction Insights into Carbon Utilization and Element Cycling Functions of Hydrothermarchaeota in Hydrothermal Sediment.</title>
        <authorList>
            <person name="Zhou Z."/>
            <person name="Liu Y."/>
            <person name="Xu W."/>
            <person name="Pan J."/>
            <person name="Luo Z.H."/>
            <person name="Li M."/>
        </authorList>
    </citation>
    <scope>NUCLEOTIDE SEQUENCE [LARGE SCALE GENOMIC DNA]</scope>
    <source>
        <strain evidence="12">HyVt-493</strain>
    </source>
</reference>
<dbReference type="SUPFAM" id="SSF82689">
    <property type="entry name" value="Mechanosensitive channel protein MscS (YggB), C-terminal domain"/>
    <property type="match status" value="1"/>
</dbReference>
<evidence type="ECO:0000256" key="2">
    <source>
        <dbReference type="ARBA" id="ARBA00008017"/>
    </source>
</evidence>
<feature type="signal peptide" evidence="9">
    <location>
        <begin position="1"/>
        <end position="29"/>
    </location>
</feature>
<dbReference type="Gene3D" id="3.30.70.100">
    <property type="match status" value="1"/>
</dbReference>
<dbReference type="Pfam" id="PF21082">
    <property type="entry name" value="MS_channel_3rd"/>
    <property type="match status" value="1"/>
</dbReference>
<dbReference type="InterPro" id="IPR011066">
    <property type="entry name" value="MscS_channel_C_sf"/>
</dbReference>
<feature type="chain" id="PRO_5030818374" evidence="9">
    <location>
        <begin position="30"/>
        <end position="719"/>
    </location>
</feature>
<dbReference type="InterPro" id="IPR023408">
    <property type="entry name" value="MscS_beta-dom_sf"/>
</dbReference>
<proteinExistence type="inferred from homology"/>
<keyword evidence="4 8" id="KW-0812">Transmembrane</keyword>
<comment type="caution">
    <text evidence="12">The sequence shown here is derived from an EMBL/GenBank/DDBJ whole genome shotgun (WGS) entry which is preliminary data.</text>
</comment>
<evidence type="ECO:0000256" key="8">
    <source>
        <dbReference type="SAM" id="Phobius"/>
    </source>
</evidence>
<dbReference type="Pfam" id="PF00924">
    <property type="entry name" value="MS_channel_2nd"/>
    <property type="match status" value="1"/>
</dbReference>
<keyword evidence="6 8" id="KW-0472">Membrane</keyword>
<feature type="coiled-coil region" evidence="7">
    <location>
        <begin position="140"/>
        <end position="167"/>
    </location>
</feature>
<evidence type="ECO:0000256" key="4">
    <source>
        <dbReference type="ARBA" id="ARBA00022692"/>
    </source>
</evidence>
<keyword evidence="5 8" id="KW-1133">Transmembrane helix</keyword>
<dbReference type="InterPro" id="IPR010920">
    <property type="entry name" value="LSM_dom_sf"/>
</dbReference>
<evidence type="ECO:0000313" key="12">
    <source>
        <dbReference type="EMBL" id="HFC92221.1"/>
    </source>
</evidence>
<dbReference type="InterPro" id="IPR011014">
    <property type="entry name" value="MscS_channel_TM-2"/>
</dbReference>
<dbReference type="Proteomes" id="UP000885750">
    <property type="component" value="Unassembled WGS sequence"/>
</dbReference>
<accession>A0A7V2SZB3</accession>
<dbReference type="SUPFAM" id="SSF82861">
    <property type="entry name" value="Mechanosensitive channel protein MscS (YggB), transmembrane region"/>
    <property type="match status" value="1"/>
</dbReference>
<evidence type="ECO:0000259" key="10">
    <source>
        <dbReference type="Pfam" id="PF00924"/>
    </source>
</evidence>
<evidence type="ECO:0000256" key="7">
    <source>
        <dbReference type="SAM" id="Coils"/>
    </source>
</evidence>
<protein>
    <submittedName>
        <fullName evidence="12">Mechanosensitive ion channel</fullName>
    </submittedName>
</protein>
<feature type="transmembrane region" description="Helical" evidence="8">
    <location>
        <begin position="449"/>
        <end position="468"/>
    </location>
</feature>
<dbReference type="Gene3D" id="1.10.287.1260">
    <property type="match status" value="1"/>
</dbReference>
<comment type="subcellular location">
    <subcellularLocation>
        <location evidence="1">Cell membrane</location>
        <topology evidence="1">Multi-pass membrane protein</topology>
    </subcellularLocation>
</comment>
<evidence type="ECO:0000256" key="1">
    <source>
        <dbReference type="ARBA" id="ARBA00004651"/>
    </source>
</evidence>
<keyword evidence="3" id="KW-1003">Cell membrane</keyword>
<feature type="domain" description="Mechanosensitive ion channel MscS" evidence="10">
    <location>
        <begin position="534"/>
        <end position="601"/>
    </location>
</feature>
<dbReference type="AlphaFoldDB" id="A0A7V2SZB3"/>
<organism evidence="12">
    <name type="scientific">Leucothrix mucor</name>
    <dbReference type="NCBI Taxonomy" id="45248"/>
    <lineage>
        <taxon>Bacteria</taxon>
        <taxon>Pseudomonadati</taxon>
        <taxon>Pseudomonadota</taxon>
        <taxon>Gammaproteobacteria</taxon>
        <taxon>Thiotrichales</taxon>
        <taxon>Thiotrichaceae</taxon>
        <taxon>Leucothrix</taxon>
    </lineage>
</organism>
<dbReference type="InterPro" id="IPR049278">
    <property type="entry name" value="MS_channel_C"/>
</dbReference>
<evidence type="ECO:0000259" key="11">
    <source>
        <dbReference type="Pfam" id="PF21082"/>
    </source>
</evidence>
<dbReference type="PANTHER" id="PTHR30347:SF1">
    <property type="entry name" value="MECHANOSENSITIVE CHANNEL MSCK"/>
    <property type="match status" value="1"/>
</dbReference>
<feature type="domain" description="Mechanosensitive ion channel MscS C-terminal" evidence="11">
    <location>
        <begin position="610"/>
        <end position="697"/>
    </location>
</feature>
<keyword evidence="7" id="KW-0175">Coiled coil</keyword>
<evidence type="ECO:0000256" key="6">
    <source>
        <dbReference type="ARBA" id="ARBA00023136"/>
    </source>
</evidence>
<sequence>MTRFFSHYLIFSLTLIIALFFILPMNAFADADNKTVEADAILEPLPLRLTPQWWEQFAQSNHKNLKEHIEQLSKELNSINTPEEARALASQIITLLAQYETKRNTPLAIKKNFKNNEKRIYFLDDVFQLIKQTKSIDSNLQLLNTNHKALLEEIKTADTELNKIKLEYLKQKETDTDKLIKGLKWIKARINLSLLQMTEKAMSSRQKILNETLQSLREEHKFAIDELVVKPKEIKESRLFANLLESTIETVNKDFQKLKSDERSIVVTDEETKSAKQLLSLQALQIAAKLRKLETEHLTHLLIKDINSLHKNSSETMRSAIRKNLHKSLAYIKETTIWMDEAGNRVEKAENALNSQKALNKDKTYNKSIQTRLDTLTKIYEQDIKLDEKQAKLKLLTIIADDKLGKTAKGAAILVEKADETLRDSWKKIVEWMNASLFTMGGTPVTPIGLVRFLFILFIGWFLSRLFLHAIRKVNNRTRGGMQESSIMTLGKIISFVIVGISLLIGFSSLGIDVTKLALVASALSIGIGFGLQNIINNFVSGIILLFERSMKVGDYIVLADGTRGEVREINIRSTVINTNDNIDIIVPNSEFVNFPVTNWTMNERFLRLKVPFGVAYGSDKELVRRIVVDAALSLPYTLNLTERQYPQVRLKNFGDSSLDFDLVVWIKAEWANRPGRVIAAYNWEIETALGKHEVEIPFPQREVRILGKSTQEQAIVAS</sequence>
<evidence type="ECO:0000256" key="9">
    <source>
        <dbReference type="SAM" id="SignalP"/>
    </source>
</evidence>
<dbReference type="InterPro" id="IPR052702">
    <property type="entry name" value="MscS-like_channel"/>
</dbReference>
<dbReference type="SUPFAM" id="SSF50182">
    <property type="entry name" value="Sm-like ribonucleoproteins"/>
    <property type="match status" value="1"/>
</dbReference>
<dbReference type="InterPro" id="IPR006685">
    <property type="entry name" value="MscS_channel_2nd"/>
</dbReference>
<evidence type="ECO:0000256" key="3">
    <source>
        <dbReference type="ARBA" id="ARBA00022475"/>
    </source>
</evidence>
<name>A0A7V2SZB3_LEUMU</name>
<dbReference type="EMBL" id="DRMS01000201">
    <property type="protein sequence ID" value="HFC92221.1"/>
    <property type="molecule type" value="Genomic_DNA"/>
</dbReference>
<comment type="similarity">
    <text evidence="2">Belongs to the MscS (TC 1.A.23) family.</text>
</comment>
<gene>
    <name evidence="12" type="ORF">ENJ51_05345</name>
</gene>
<dbReference type="GO" id="GO:0008381">
    <property type="term" value="F:mechanosensitive monoatomic ion channel activity"/>
    <property type="evidence" value="ECO:0007669"/>
    <property type="project" value="UniProtKB-ARBA"/>
</dbReference>